<proteinExistence type="predicted"/>
<feature type="transmembrane region" description="Helical" evidence="1">
    <location>
        <begin position="46"/>
        <end position="68"/>
    </location>
</feature>
<gene>
    <name evidence="2" type="ORF">C7R54_26840</name>
</gene>
<dbReference type="EMBL" id="PYAL01000009">
    <property type="protein sequence ID" value="RXN83876.1"/>
    <property type="molecule type" value="Genomic_DNA"/>
</dbReference>
<keyword evidence="1" id="KW-0812">Transmembrane</keyword>
<evidence type="ECO:0000256" key="1">
    <source>
        <dbReference type="SAM" id="Phobius"/>
    </source>
</evidence>
<keyword evidence="1" id="KW-1133">Transmembrane helix</keyword>
<keyword evidence="3" id="KW-1185">Reference proteome</keyword>
<comment type="caution">
    <text evidence="2">The sequence shown here is derived from an EMBL/GenBank/DDBJ whole genome shotgun (WGS) entry which is preliminary data.</text>
</comment>
<dbReference type="GO" id="GO:0015627">
    <property type="term" value="C:type II protein secretion system complex"/>
    <property type="evidence" value="ECO:0007669"/>
    <property type="project" value="InterPro"/>
</dbReference>
<name>A0A4Q1HDB1_9BURK</name>
<dbReference type="InterPro" id="IPR007690">
    <property type="entry name" value="T2SS_GspM"/>
</dbReference>
<organism evidence="2 3">
    <name type="scientific">Achromobacter aloeverae</name>
    <dbReference type="NCBI Taxonomy" id="1750518"/>
    <lineage>
        <taxon>Bacteria</taxon>
        <taxon>Pseudomonadati</taxon>
        <taxon>Pseudomonadota</taxon>
        <taxon>Betaproteobacteria</taxon>
        <taxon>Burkholderiales</taxon>
        <taxon>Alcaligenaceae</taxon>
        <taxon>Achromobacter</taxon>
    </lineage>
</organism>
<dbReference type="Proteomes" id="UP000290849">
    <property type="component" value="Unassembled WGS sequence"/>
</dbReference>
<dbReference type="AlphaFoldDB" id="A0A4Q1HDB1"/>
<evidence type="ECO:0000313" key="3">
    <source>
        <dbReference type="Proteomes" id="UP000290849"/>
    </source>
</evidence>
<reference evidence="2 3" key="1">
    <citation type="journal article" date="2017" name="Int. J. Syst. Evol. Microbiol.">
        <title>Achromobacter aloeverae sp. nov., isolated from the root of Aloe vera (L.) Burm.f.</title>
        <authorList>
            <person name="Kuncharoen N."/>
            <person name="Muramatsu Y."/>
            <person name="Shibata C."/>
            <person name="Kamakura Y."/>
            <person name="Nakagawa Y."/>
            <person name="Tanasupawat S."/>
        </authorList>
    </citation>
    <scope>NUCLEOTIDE SEQUENCE [LARGE SCALE GENOMIC DNA]</scope>
    <source>
        <strain evidence="2 3">AVA-1</strain>
    </source>
</reference>
<dbReference type="Pfam" id="PF04612">
    <property type="entry name" value="T2SSM"/>
    <property type="match status" value="1"/>
</dbReference>
<protein>
    <submittedName>
        <fullName evidence="2">General secretion pathway protein GspM</fullName>
    </submittedName>
</protein>
<accession>A0A4Q1HDB1</accession>
<keyword evidence="1" id="KW-0472">Membrane</keyword>
<sequence>MAHHPESTMKRPDLGARAAAWSARARQGLRPLAAWHAALTSRERRLVHAGGAALALYLVFTVAIDPAWTAIARARNELPALRAQAATVTSLANEALRLRQRGGRASNTPLAPADIDASLRRAGLAPDSWRTTQEGGAAGKPASWRIDVKEASSSALMRWSDTVAADLRLRVASAELTRASTEYGRPIPGKVDGMLRLAAATDR</sequence>
<evidence type="ECO:0000313" key="2">
    <source>
        <dbReference type="EMBL" id="RXN83876.1"/>
    </source>
</evidence>
<dbReference type="GO" id="GO:0015628">
    <property type="term" value="P:protein secretion by the type II secretion system"/>
    <property type="evidence" value="ECO:0007669"/>
    <property type="project" value="InterPro"/>
</dbReference>